<accession>A0ABN7PBW9</accession>
<organism evidence="2 3">
    <name type="scientific">Timema podura</name>
    <name type="common">Walking stick</name>
    <dbReference type="NCBI Taxonomy" id="61482"/>
    <lineage>
        <taxon>Eukaryota</taxon>
        <taxon>Metazoa</taxon>
        <taxon>Ecdysozoa</taxon>
        <taxon>Arthropoda</taxon>
        <taxon>Hexapoda</taxon>
        <taxon>Insecta</taxon>
        <taxon>Pterygota</taxon>
        <taxon>Neoptera</taxon>
        <taxon>Polyneoptera</taxon>
        <taxon>Phasmatodea</taxon>
        <taxon>Timematodea</taxon>
        <taxon>Timematoidea</taxon>
        <taxon>Timematidae</taxon>
        <taxon>Timema</taxon>
    </lineage>
</organism>
<comment type="caution">
    <text evidence="2">The sequence shown here is derived from an EMBL/GenBank/DDBJ whole genome shotgun (WGS) entry which is preliminary data.</text>
</comment>
<proteinExistence type="predicted"/>
<dbReference type="PANTHER" id="PTHR16777">
    <property type="entry name" value="PROTEIN ECT2"/>
    <property type="match status" value="1"/>
</dbReference>
<dbReference type="PANTHER" id="PTHR16777:SF2">
    <property type="entry name" value="PROTEIN ECT2"/>
    <property type="match status" value="1"/>
</dbReference>
<dbReference type="Proteomes" id="UP001153148">
    <property type="component" value="Unassembled WGS sequence"/>
</dbReference>
<dbReference type="EMBL" id="CAJPIN010041569">
    <property type="protein sequence ID" value="CAG2065278.1"/>
    <property type="molecule type" value="Genomic_DNA"/>
</dbReference>
<dbReference type="InterPro" id="IPR035899">
    <property type="entry name" value="DBL_dom_sf"/>
</dbReference>
<evidence type="ECO:0008006" key="4">
    <source>
        <dbReference type="Google" id="ProtNLM"/>
    </source>
</evidence>
<reference evidence="2" key="1">
    <citation type="submission" date="2021-03" db="EMBL/GenBank/DDBJ databases">
        <authorList>
            <person name="Tran Van P."/>
        </authorList>
    </citation>
    <scope>NUCLEOTIDE SEQUENCE</scope>
</reference>
<name>A0ABN7PBW9_TIMPD</name>
<sequence length="179" mass="19582">MGTTLMIPQYLESLLSPGRNSAHGTPGSSTRPRKRKRLRDTMSRLLQTESPAVQKRRSSVSDAGFLSVSGSFLDTTPGSPDTLVLEDRILGCADSFSFSVSYLECVGEKSLGALEKEILRSCDVCVVEEGGDKEDPVAADTPRKNLTARQQVFIELLQTEINYVNILDTIMKVSVHFIG</sequence>
<dbReference type="SUPFAM" id="SSF48065">
    <property type="entry name" value="DBL homology domain (DH-domain)"/>
    <property type="match status" value="1"/>
</dbReference>
<feature type="compositionally biased region" description="Polar residues" evidence="1">
    <location>
        <begin position="18"/>
        <end position="30"/>
    </location>
</feature>
<gene>
    <name evidence="2" type="ORF">TPAB3V08_LOCUS12222</name>
</gene>
<evidence type="ECO:0000256" key="1">
    <source>
        <dbReference type="SAM" id="MobiDB-lite"/>
    </source>
</evidence>
<protein>
    <recommendedName>
        <fullName evidence="4">DH domain-containing protein</fullName>
    </recommendedName>
</protein>
<keyword evidence="3" id="KW-1185">Reference proteome</keyword>
<evidence type="ECO:0000313" key="3">
    <source>
        <dbReference type="Proteomes" id="UP001153148"/>
    </source>
</evidence>
<dbReference type="InterPro" id="IPR026817">
    <property type="entry name" value="Ect2"/>
</dbReference>
<evidence type="ECO:0000313" key="2">
    <source>
        <dbReference type="EMBL" id="CAG2065278.1"/>
    </source>
</evidence>
<feature type="region of interest" description="Disordered" evidence="1">
    <location>
        <begin position="16"/>
        <end position="38"/>
    </location>
</feature>